<dbReference type="AlphaFoldDB" id="A0A1X7D6F5"/>
<dbReference type="EMBL" id="FWZU01000002">
    <property type="protein sequence ID" value="SMF09801.1"/>
    <property type="molecule type" value="Genomic_DNA"/>
</dbReference>
<proteinExistence type="predicted"/>
<protein>
    <submittedName>
        <fullName evidence="2">Uncharacterized protein</fullName>
    </submittedName>
</protein>
<dbReference type="Proteomes" id="UP000192906">
    <property type="component" value="Unassembled WGS sequence"/>
</dbReference>
<dbReference type="STRING" id="1519643.SAMN06295933_1725"/>
<keyword evidence="1" id="KW-1133">Transmembrane helix</keyword>
<accession>A0A1X7D6F5</accession>
<name>A0A1X7D6F5_9BACT</name>
<evidence type="ECO:0000256" key="1">
    <source>
        <dbReference type="SAM" id="Phobius"/>
    </source>
</evidence>
<organism evidence="2 3">
    <name type="scientific">Desulfovibrio gilichinskyi</name>
    <dbReference type="NCBI Taxonomy" id="1519643"/>
    <lineage>
        <taxon>Bacteria</taxon>
        <taxon>Pseudomonadati</taxon>
        <taxon>Thermodesulfobacteriota</taxon>
        <taxon>Desulfovibrionia</taxon>
        <taxon>Desulfovibrionales</taxon>
        <taxon>Desulfovibrionaceae</taxon>
        <taxon>Desulfovibrio</taxon>
    </lineage>
</organism>
<gene>
    <name evidence="2" type="ORF">SAMN06295933_1725</name>
</gene>
<feature type="transmembrane region" description="Helical" evidence="1">
    <location>
        <begin position="21"/>
        <end position="39"/>
    </location>
</feature>
<reference evidence="3" key="1">
    <citation type="submission" date="2017-04" db="EMBL/GenBank/DDBJ databases">
        <authorList>
            <person name="Varghese N."/>
            <person name="Submissions S."/>
        </authorList>
    </citation>
    <scope>NUCLEOTIDE SEQUENCE [LARGE SCALE GENOMIC DNA]</scope>
    <source>
        <strain evidence="3">K3S</strain>
    </source>
</reference>
<keyword evidence="1" id="KW-0812">Transmembrane</keyword>
<evidence type="ECO:0000313" key="3">
    <source>
        <dbReference type="Proteomes" id="UP000192906"/>
    </source>
</evidence>
<keyword evidence="3" id="KW-1185">Reference proteome</keyword>
<evidence type="ECO:0000313" key="2">
    <source>
        <dbReference type="EMBL" id="SMF09801.1"/>
    </source>
</evidence>
<keyword evidence="1" id="KW-0472">Membrane</keyword>
<sequence length="102" mass="11517">MTYSYWAVSGYGEKPLRCFGFLLFTCFVIPFFLSSFFSAESISWQYFFPIVDLGGVPVDTGSCVQDVHAVPVLAKLVKVFLKFLMTINAALLAFAVRNKLRR</sequence>
<feature type="transmembrane region" description="Helical" evidence="1">
    <location>
        <begin position="79"/>
        <end position="96"/>
    </location>
</feature>